<evidence type="ECO:0000313" key="7">
    <source>
        <dbReference type="Proteomes" id="UP000007431"/>
    </source>
</evidence>
<dbReference type="FunFam" id="3.20.20.100:FF:000036">
    <property type="entry name" value="NADP-dependent oxidoreductase domain-containing protein"/>
    <property type="match status" value="1"/>
</dbReference>
<reference evidence="6 7" key="1">
    <citation type="journal article" date="2010" name="Nat. Biotechnol.">
        <title>Genome sequence of the model mushroom Schizophyllum commune.</title>
        <authorList>
            <person name="Ohm R.A."/>
            <person name="de Jong J.F."/>
            <person name="Lugones L.G."/>
            <person name="Aerts A."/>
            <person name="Kothe E."/>
            <person name="Stajich J.E."/>
            <person name="de Vries R.P."/>
            <person name="Record E."/>
            <person name="Levasseur A."/>
            <person name="Baker S.E."/>
            <person name="Bartholomew K.A."/>
            <person name="Coutinho P.M."/>
            <person name="Erdmann S."/>
            <person name="Fowler T.J."/>
            <person name="Gathman A.C."/>
            <person name="Lombard V."/>
            <person name="Henrissat B."/>
            <person name="Knabe N."/>
            <person name="Kuees U."/>
            <person name="Lilly W.W."/>
            <person name="Lindquist E."/>
            <person name="Lucas S."/>
            <person name="Magnuson J.K."/>
            <person name="Piumi F."/>
            <person name="Raudaskoski M."/>
            <person name="Salamov A."/>
            <person name="Schmutz J."/>
            <person name="Schwarze F.W.M.R."/>
            <person name="vanKuyk P.A."/>
            <person name="Horton J.S."/>
            <person name="Grigoriev I.V."/>
            <person name="Woesten H.A.B."/>
        </authorList>
    </citation>
    <scope>NUCLEOTIDE SEQUENCE [LARGE SCALE GENOMIC DNA]</scope>
    <source>
        <strain evidence="7">H4-8 / FGSC 9210</strain>
    </source>
</reference>
<name>D8QB03_SCHCM</name>
<evidence type="ECO:0000256" key="3">
    <source>
        <dbReference type="PIRSR" id="PIRSR000097-2"/>
    </source>
</evidence>
<feature type="active site" description="Proton donor" evidence="2">
    <location>
        <position position="51"/>
    </location>
</feature>
<keyword evidence="7" id="KW-1185">Reference proteome</keyword>
<dbReference type="GO" id="GO:0016491">
    <property type="term" value="F:oxidoreductase activity"/>
    <property type="evidence" value="ECO:0007669"/>
    <property type="project" value="InterPro"/>
</dbReference>
<dbReference type="PROSITE" id="PS00798">
    <property type="entry name" value="ALDOKETO_REDUCTASE_1"/>
    <property type="match status" value="1"/>
</dbReference>
<dbReference type="PIRSF" id="PIRSF000097">
    <property type="entry name" value="AKR"/>
    <property type="match status" value="1"/>
</dbReference>
<dbReference type="InterPro" id="IPR036812">
    <property type="entry name" value="NAD(P)_OxRdtase_dom_sf"/>
</dbReference>
<evidence type="ECO:0000313" key="6">
    <source>
        <dbReference type="EMBL" id="EFI94666.1"/>
    </source>
</evidence>
<feature type="binding site" evidence="3">
    <location>
        <position position="109"/>
    </location>
    <ligand>
        <name>substrate</name>
    </ligand>
</feature>
<protein>
    <recommendedName>
        <fullName evidence="5">NADP-dependent oxidoreductase domain-containing protein</fullName>
    </recommendedName>
</protein>
<dbReference type="HOGENOM" id="CLU_023205_0_0_1"/>
<evidence type="ECO:0000259" key="5">
    <source>
        <dbReference type="Pfam" id="PF00248"/>
    </source>
</evidence>
<evidence type="ECO:0000256" key="4">
    <source>
        <dbReference type="PIRSR" id="PIRSR000097-3"/>
    </source>
</evidence>
<dbReference type="OMA" id="RYNYPFR"/>
<dbReference type="OrthoDB" id="416253at2759"/>
<dbReference type="FunCoup" id="D8QB03">
    <property type="interactions" value="409"/>
</dbReference>
<feature type="site" description="Lowers pKa of active site Tyr" evidence="4">
    <location>
        <position position="76"/>
    </location>
</feature>
<dbReference type="SUPFAM" id="SSF51430">
    <property type="entry name" value="NAD(P)-linked oxidoreductase"/>
    <property type="match status" value="1"/>
</dbReference>
<accession>D8QB03</accession>
<dbReference type="Gene3D" id="3.20.20.100">
    <property type="entry name" value="NADP-dependent oxidoreductase domain"/>
    <property type="match status" value="1"/>
</dbReference>
<dbReference type="VEuPathDB" id="FungiDB:SCHCODRAFT_02511616"/>
<dbReference type="Proteomes" id="UP000007431">
    <property type="component" value="Unassembled WGS sequence"/>
</dbReference>
<dbReference type="STRING" id="578458.D8QB03"/>
<dbReference type="InterPro" id="IPR023210">
    <property type="entry name" value="NADP_OxRdtase_dom"/>
</dbReference>
<dbReference type="eggNOG" id="KOG1577">
    <property type="taxonomic scope" value="Eukaryota"/>
</dbReference>
<dbReference type="InterPro" id="IPR018170">
    <property type="entry name" value="Aldo/ket_reductase_CS"/>
</dbReference>
<dbReference type="PANTHER" id="PTHR11732">
    <property type="entry name" value="ALDO/KETO REDUCTASE"/>
    <property type="match status" value="1"/>
</dbReference>
<evidence type="ECO:0000256" key="1">
    <source>
        <dbReference type="ARBA" id="ARBA00007905"/>
    </source>
</evidence>
<comment type="similarity">
    <text evidence="1">Belongs to the aldo/keto reductase family.</text>
</comment>
<dbReference type="RefSeq" id="XP_003029569.1">
    <property type="nucleotide sequence ID" value="XM_003029523.1"/>
</dbReference>
<dbReference type="InParanoid" id="D8QB03"/>
<evidence type="ECO:0000256" key="2">
    <source>
        <dbReference type="PIRSR" id="PIRSR000097-1"/>
    </source>
</evidence>
<dbReference type="Pfam" id="PF00248">
    <property type="entry name" value="Aldo_ket_red"/>
    <property type="match status" value="1"/>
</dbReference>
<dbReference type="KEGG" id="scm:SCHCO_02511616"/>
<proteinExistence type="inferred from homology"/>
<sequence length="331" mass="36632">MSLGRVLTLKDGNKIPQIGLGTWLSKPGEVKAAVEHALKVGYRHIDAALIYGNQEEVGQALKTTSVPRKEIFITSKLWNNSHRPEFVEKDLDLTLKQLGTDYLDLYLIHWPVPFKPGDELSPANEDGTEALLDLDGGPSIVDTWKAVIAVQKTGKVKSIGVSNFTVAHLEKIISATGVVPVMNQVEAHPALQQPELEKYCEEKGIKITAYSPLGNNVSGKVRIIDTVPVQKLAKEQGRDAAQILIAWGAHKGFCVIPKSVTPKRIESNFDDLELSAKEFEAISKVGRENPVRYNIPYLYKPRWDIDVFVENKGLTIVVGSEEEKAAKHKVR</sequence>
<organism evidence="7">
    <name type="scientific">Schizophyllum commune (strain H4-8 / FGSC 9210)</name>
    <name type="common">Split gill fungus</name>
    <dbReference type="NCBI Taxonomy" id="578458"/>
    <lineage>
        <taxon>Eukaryota</taxon>
        <taxon>Fungi</taxon>
        <taxon>Dikarya</taxon>
        <taxon>Basidiomycota</taxon>
        <taxon>Agaricomycotina</taxon>
        <taxon>Agaricomycetes</taxon>
        <taxon>Agaricomycetidae</taxon>
        <taxon>Agaricales</taxon>
        <taxon>Schizophyllaceae</taxon>
        <taxon>Schizophyllum</taxon>
    </lineage>
</organism>
<dbReference type="GeneID" id="9593927"/>
<dbReference type="PROSITE" id="PS00062">
    <property type="entry name" value="ALDOKETO_REDUCTASE_2"/>
    <property type="match status" value="1"/>
</dbReference>
<dbReference type="PRINTS" id="PR00069">
    <property type="entry name" value="ALDKETRDTASE"/>
</dbReference>
<feature type="domain" description="NADP-dependent oxidoreductase" evidence="5">
    <location>
        <begin position="18"/>
        <end position="285"/>
    </location>
</feature>
<dbReference type="AlphaFoldDB" id="D8QB03"/>
<dbReference type="EMBL" id="GL377309">
    <property type="protein sequence ID" value="EFI94666.1"/>
    <property type="molecule type" value="Genomic_DNA"/>
</dbReference>
<dbReference type="InterPro" id="IPR020471">
    <property type="entry name" value="AKR"/>
</dbReference>
<gene>
    <name evidence="6" type="ORF">SCHCODRAFT_82845</name>
</gene>